<dbReference type="InterPro" id="IPR041879">
    <property type="entry name" value="YvgL-like_PBP2"/>
</dbReference>
<dbReference type="NCBIfam" id="TIGR01256">
    <property type="entry name" value="modA"/>
    <property type="match status" value="1"/>
</dbReference>
<dbReference type="InterPro" id="IPR050682">
    <property type="entry name" value="ModA/WtpA"/>
</dbReference>
<accession>A0ABW0W1Y5</accession>
<dbReference type="PANTHER" id="PTHR30632:SF0">
    <property type="entry name" value="SULFATE-BINDING PROTEIN"/>
    <property type="match status" value="1"/>
</dbReference>
<dbReference type="EMBL" id="JBHSOW010000081">
    <property type="protein sequence ID" value="MFC5651890.1"/>
    <property type="molecule type" value="Genomic_DNA"/>
</dbReference>
<name>A0ABW0W1Y5_9BACL</name>
<evidence type="ECO:0000256" key="4">
    <source>
        <dbReference type="SAM" id="SignalP"/>
    </source>
</evidence>
<evidence type="ECO:0000256" key="1">
    <source>
        <dbReference type="ARBA" id="ARBA00009175"/>
    </source>
</evidence>
<proteinExistence type="inferred from homology"/>
<dbReference type="Gene3D" id="3.40.190.10">
    <property type="entry name" value="Periplasmic binding protein-like II"/>
    <property type="match status" value="2"/>
</dbReference>
<sequence length="261" mass="28397">MKASMYAKRIIVLLSIAAFGMLSSACGDNKEAASAEITVSAAVSMKSALTKLEENYERIHPDVHITFNYGSSGTLEQQIEQGAPVDLFLSAGMKQMESLFSRKLVLPSVPIVRNELVLIVPKTGRMPADLKALTESGYKRIAVGTPETVPAGDYTKQSLTDEGIWDMLQNKIVYGKDVRQVLTYVETGNADAGFVYKTDAQTSDKVKTVLQVDEHSHDPIIYPGAVVSASKQQDKAGALLDYMTSDEGQSVFENFGFTKAE</sequence>
<dbReference type="SUPFAM" id="SSF53850">
    <property type="entry name" value="Periplasmic binding protein-like II"/>
    <property type="match status" value="1"/>
</dbReference>
<protein>
    <submittedName>
        <fullName evidence="5">Molybdate ABC transporter substrate-binding protein</fullName>
    </submittedName>
</protein>
<feature type="chain" id="PRO_5045771275" evidence="4">
    <location>
        <begin position="28"/>
        <end position="261"/>
    </location>
</feature>
<comment type="caution">
    <text evidence="5">The sequence shown here is derived from an EMBL/GenBank/DDBJ whole genome shotgun (WGS) entry which is preliminary data.</text>
</comment>
<dbReference type="Proteomes" id="UP001596047">
    <property type="component" value="Unassembled WGS sequence"/>
</dbReference>
<dbReference type="PANTHER" id="PTHR30632">
    <property type="entry name" value="MOLYBDATE-BINDING PERIPLASMIC PROTEIN"/>
    <property type="match status" value="1"/>
</dbReference>
<evidence type="ECO:0000256" key="3">
    <source>
        <dbReference type="ARBA" id="ARBA00022729"/>
    </source>
</evidence>
<comment type="similarity">
    <text evidence="1">Belongs to the bacterial solute-binding protein ModA family.</text>
</comment>
<feature type="signal peptide" evidence="4">
    <location>
        <begin position="1"/>
        <end position="27"/>
    </location>
</feature>
<keyword evidence="6" id="KW-1185">Reference proteome</keyword>
<dbReference type="PIRSF" id="PIRSF004846">
    <property type="entry name" value="ModA"/>
    <property type="match status" value="1"/>
</dbReference>
<dbReference type="PROSITE" id="PS51257">
    <property type="entry name" value="PROKAR_LIPOPROTEIN"/>
    <property type="match status" value="1"/>
</dbReference>
<gene>
    <name evidence="5" type="primary">modA</name>
    <name evidence="5" type="ORF">ACFPYJ_22760</name>
</gene>
<evidence type="ECO:0000313" key="6">
    <source>
        <dbReference type="Proteomes" id="UP001596047"/>
    </source>
</evidence>
<evidence type="ECO:0000313" key="5">
    <source>
        <dbReference type="EMBL" id="MFC5651890.1"/>
    </source>
</evidence>
<evidence type="ECO:0000256" key="2">
    <source>
        <dbReference type="ARBA" id="ARBA00022723"/>
    </source>
</evidence>
<organism evidence="5 6">
    <name type="scientific">Paenibacillus solisilvae</name>
    <dbReference type="NCBI Taxonomy" id="2486751"/>
    <lineage>
        <taxon>Bacteria</taxon>
        <taxon>Bacillati</taxon>
        <taxon>Bacillota</taxon>
        <taxon>Bacilli</taxon>
        <taxon>Bacillales</taxon>
        <taxon>Paenibacillaceae</taxon>
        <taxon>Paenibacillus</taxon>
    </lineage>
</organism>
<dbReference type="InterPro" id="IPR005950">
    <property type="entry name" value="ModA"/>
</dbReference>
<keyword evidence="3 4" id="KW-0732">Signal</keyword>
<dbReference type="Pfam" id="PF13531">
    <property type="entry name" value="SBP_bac_11"/>
    <property type="match status" value="1"/>
</dbReference>
<dbReference type="RefSeq" id="WP_379190524.1">
    <property type="nucleotide sequence ID" value="NZ_JBHSOW010000081.1"/>
</dbReference>
<reference evidence="6" key="1">
    <citation type="journal article" date="2019" name="Int. J. Syst. Evol. Microbiol.">
        <title>The Global Catalogue of Microorganisms (GCM) 10K type strain sequencing project: providing services to taxonomists for standard genome sequencing and annotation.</title>
        <authorList>
            <consortium name="The Broad Institute Genomics Platform"/>
            <consortium name="The Broad Institute Genome Sequencing Center for Infectious Disease"/>
            <person name="Wu L."/>
            <person name="Ma J."/>
        </authorList>
    </citation>
    <scope>NUCLEOTIDE SEQUENCE [LARGE SCALE GENOMIC DNA]</scope>
    <source>
        <strain evidence="6">CGMCC 1.3240</strain>
    </source>
</reference>
<dbReference type="CDD" id="cd13537">
    <property type="entry name" value="PBP2_YvgL_like"/>
    <property type="match status" value="1"/>
</dbReference>
<keyword evidence="2" id="KW-0479">Metal-binding</keyword>